<dbReference type="RefSeq" id="WP_344331568.1">
    <property type="nucleotide sequence ID" value="NZ_BAAAKJ010000101.1"/>
</dbReference>
<feature type="compositionally biased region" description="Low complexity" evidence="1">
    <location>
        <begin position="31"/>
        <end position="41"/>
    </location>
</feature>
<feature type="region of interest" description="Disordered" evidence="1">
    <location>
        <begin position="1"/>
        <end position="75"/>
    </location>
</feature>
<feature type="compositionally biased region" description="Basic and acidic residues" evidence="1">
    <location>
        <begin position="8"/>
        <end position="25"/>
    </location>
</feature>
<evidence type="ECO:0000313" key="2">
    <source>
        <dbReference type="EMBL" id="GAA1390722.1"/>
    </source>
</evidence>
<comment type="caution">
    <text evidence="2">The sequence shown here is derived from an EMBL/GenBank/DDBJ whole genome shotgun (WGS) entry which is preliminary data.</text>
</comment>
<evidence type="ECO:0000256" key="1">
    <source>
        <dbReference type="SAM" id="MobiDB-lite"/>
    </source>
</evidence>
<sequence>MPSTTPAPEREPRGTGAEGPDRRAAGEPMRALLAACAAAEAVSTPPGRRPPVRRPAGSAQAGSAQGEEPRVDRAA</sequence>
<keyword evidence="3" id="KW-1185">Reference proteome</keyword>
<evidence type="ECO:0000313" key="3">
    <source>
        <dbReference type="Proteomes" id="UP001499863"/>
    </source>
</evidence>
<name>A0ABN1XVA2_9ACTN</name>
<feature type="compositionally biased region" description="Low complexity" evidence="1">
    <location>
        <begin position="54"/>
        <end position="66"/>
    </location>
</feature>
<protein>
    <submittedName>
        <fullName evidence="2">Uncharacterized protein</fullName>
    </submittedName>
</protein>
<proteinExistence type="predicted"/>
<gene>
    <name evidence="2" type="ORF">GCM10009639_19770</name>
</gene>
<reference evidence="2 3" key="1">
    <citation type="journal article" date="2019" name="Int. J. Syst. Evol. Microbiol.">
        <title>The Global Catalogue of Microorganisms (GCM) 10K type strain sequencing project: providing services to taxonomists for standard genome sequencing and annotation.</title>
        <authorList>
            <consortium name="The Broad Institute Genomics Platform"/>
            <consortium name="The Broad Institute Genome Sequencing Center for Infectious Disease"/>
            <person name="Wu L."/>
            <person name="Ma J."/>
        </authorList>
    </citation>
    <scope>NUCLEOTIDE SEQUENCE [LARGE SCALE GENOMIC DNA]</scope>
    <source>
        <strain evidence="2 3">JCM 12393</strain>
    </source>
</reference>
<dbReference type="EMBL" id="BAAAKJ010000101">
    <property type="protein sequence ID" value="GAA1390722.1"/>
    <property type="molecule type" value="Genomic_DNA"/>
</dbReference>
<organism evidence="2 3">
    <name type="scientific">Kitasatospora putterlickiae</name>
    <dbReference type="NCBI Taxonomy" id="221725"/>
    <lineage>
        <taxon>Bacteria</taxon>
        <taxon>Bacillati</taxon>
        <taxon>Actinomycetota</taxon>
        <taxon>Actinomycetes</taxon>
        <taxon>Kitasatosporales</taxon>
        <taxon>Streptomycetaceae</taxon>
        <taxon>Kitasatospora</taxon>
    </lineage>
</organism>
<dbReference type="Proteomes" id="UP001499863">
    <property type="component" value="Unassembled WGS sequence"/>
</dbReference>
<accession>A0ABN1XVA2</accession>